<sequence>MDQQQQPLPPPPPTAAGIKLRLMCSYGGQIIPRSNTKSLYYAGGDTRIITFPYLANLTTLSSLTAHLAAALHIAAPFSLKYQLPNHDLDSLISLSTDEDLLIMLDEHQQHHHHGGGGHRAAPHRIRLFLFPTTPTKPVTPEFVAQPAQLKHPKTESWFVDALNNAKIMQSEGNGNGSVTTSNGGGAEVESLLLETTSSFGSTCSSLSPSNLPVKGPVEDSNGPGLNDNRVTSGANPDPIAASVAALENKVASTTVEANVGILGVGSALTGVEMLDTFPTSDTFPVPQQFTQPQQQLQFVQPGAQQYVLQTPGMGVSMSPYYLMNAPVHQQQQLYYQTNEPQLIYFVPAGQPYNLPLQSGLFTTTAMAPNRPPLHPNSSTIHTPQVAFKVAATAPVPELASQACNTVPMNVPHHENSGLPPMNMQAQATDLASAETTNFGIESDDDPVRAQIYKSQPPPPMLPSQYQTLSKATTV</sequence>
<evidence type="ECO:0000259" key="2">
    <source>
        <dbReference type="SMART" id="SM00666"/>
    </source>
</evidence>
<comment type="caution">
    <text evidence="3">The sequence shown here is derived from an EMBL/GenBank/DDBJ whole genome shotgun (WGS) entry which is preliminary data.</text>
</comment>
<dbReference type="PANTHER" id="PTHR31066:SF57">
    <property type="entry name" value="PROTEIN PAL OF QUIRKY"/>
    <property type="match status" value="1"/>
</dbReference>
<organism evidence="3 4">
    <name type="scientific">Turnera subulata</name>
    <dbReference type="NCBI Taxonomy" id="218843"/>
    <lineage>
        <taxon>Eukaryota</taxon>
        <taxon>Viridiplantae</taxon>
        <taxon>Streptophyta</taxon>
        <taxon>Embryophyta</taxon>
        <taxon>Tracheophyta</taxon>
        <taxon>Spermatophyta</taxon>
        <taxon>Magnoliopsida</taxon>
        <taxon>eudicotyledons</taxon>
        <taxon>Gunneridae</taxon>
        <taxon>Pentapetalae</taxon>
        <taxon>rosids</taxon>
        <taxon>fabids</taxon>
        <taxon>Malpighiales</taxon>
        <taxon>Passifloraceae</taxon>
        <taxon>Turnera</taxon>
    </lineage>
</organism>
<name>A0A9Q0F1P6_9ROSI</name>
<evidence type="ECO:0000313" key="4">
    <source>
        <dbReference type="Proteomes" id="UP001141552"/>
    </source>
</evidence>
<reference evidence="3" key="1">
    <citation type="submission" date="2022-02" db="EMBL/GenBank/DDBJ databases">
        <authorList>
            <person name="Henning P.M."/>
            <person name="McCubbin A.G."/>
            <person name="Shore J.S."/>
        </authorList>
    </citation>
    <scope>NUCLEOTIDE SEQUENCE</scope>
    <source>
        <strain evidence="3">F60SS</strain>
        <tissue evidence="3">Leaves</tissue>
    </source>
</reference>
<dbReference type="PANTHER" id="PTHR31066">
    <property type="entry name" value="OS05G0427100 PROTEIN-RELATED"/>
    <property type="match status" value="1"/>
</dbReference>
<dbReference type="Pfam" id="PF00564">
    <property type="entry name" value="PB1"/>
    <property type="match status" value="1"/>
</dbReference>
<accession>A0A9Q0F1P6</accession>
<dbReference type="OrthoDB" id="1720031at2759"/>
<dbReference type="SMART" id="SM00666">
    <property type="entry name" value="PB1"/>
    <property type="match status" value="1"/>
</dbReference>
<proteinExistence type="predicted"/>
<dbReference type="AlphaFoldDB" id="A0A9Q0F1P6"/>
<dbReference type="InterPro" id="IPR000270">
    <property type="entry name" value="PB1_dom"/>
</dbReference>
<feature type="region of interest" description="Disordered" evidence="1">
    <location>
        <begin position="453"/>
        <end position="474"/>
    </location>
</feature>
<evidence type="ECO:0000313" key="3">
    <source>
        <dbReference type="EMBL" id="KAJ4822395.1"/>
    </source>
</evidence>
<keyword evidence="4" id="KW-1185">Reference proteome</keyword>
<dbReference type="EMBL" id="JAKUCV010007685">
    <property type="protein sequence ID" value="KAJ4822395.1"/>
    <property type="molecule type" value="Genomic_DNA"/>
</dbReference>
<protein>
    <recommendedName>
        <fullName evidence="2">PB1 domain-containing protein</fullName>
    </recommendedName>
</protein>
<feature type="domain" description="PB1" evidence="2">
    <location>
        <begin position="34"/>
        <end position="132"/>
    </location>
</feature>
<feature type="compositionally biased region" description="Polar residues" evidence="1">
    <location>
        <begin position="463"/>
        <end position="474"/>
    </location>
</feature>
<reference evidence="3" key="2">
    <citation type="journal article" date="2023" name="Plants (Basel)">
        <title>Annotation of the Turnera subulata (Passifloraceae) Draft Genome Reveals the S-Locus Evolved after the Divergence of Turneroideae from Passifloroideae in a Stepwise Manner.</title>
        <authorList>
            <person name="Henning P.M."/>
            <person name="Roalson E.H."/>
            <person name="Mir W."/>
            <person name="McCubbin A.G."/>
            <person name="Shore J.S."/>
        </authorList>
    </citation>
    <scope>NUCLEOTIDE SEQUENCE</scope>
    <source>
        <strain evidence="3">F60SS</strain>
    </source>
</reference>
<dbReference type="InterPro" id="IPR053198">
    <property type="entry name" value="Gynoecium_Dev_Regulator"/>
</dbReference>
<dbReference type="SUPFAM" id="SSF54277">
    <property type="entry name" value="CAD &amp; PB1 domains"/>
    <property type="match status" value="1"/>
</dbReference>
<evidence type="ECO:0000256" key="1">
    <source>
        <dbReference type="SAM" id="MobiDB-lite"/>
    </source>
</evidence>
<feature type="region of interest" description="Disordered" evidence="1">
    <location>
        <begin position="203"/>
        <end position="234"/>
    </location>
</feature>
<dbReference type="Proteomes" id="UP001141552">
    <property type="component" value="Unassembled WGS sequence"/>
</dbReference>
<gene>
    <name evidence="3" type="ORF">Tsubulata_008932</name>
</gene>